<name>A0A2U1ZXX1_9MICO</name>
<evidence type="ECO:0000313" key="1">
    <source>
        <dbReference type="EMBL" id="PWD51821.1"/>
    </source>
</evidence>
<organism evidence="1 2">
    <name type="scientific">Serinibacter arcticus</name>
    <dbReference type="NCBI Taxonomy" id="1655435"/>
    <lineage>
        <taxon>Bacteria</taxon>
        <taxon>Bacillati</taxon>
        <taxon>Actinomycetota</taxon>
        <taxon>Actinomycetes</taxon>
        <taxon>Micrococcales</taxon>
        <taxon>Beutenbergiaceae</taxon>
        <taxon>Serinibacter</taxon>
    </lineage>
</organism>
<protein>
    <submittedName>
        <fullName evidence="1">Uncharacterized protein</fullName>
    </submittedName>
</protein>
<evidence type="ECO:0000313" key="2">
    <source>
        <dbReference type="Proteomes" id="UP000245166"/>
    </source>
</evidence>
<dbReference type="AlphaFoldDB" id="A0A2U1ZXX1"/>
<keyword evidence="2" id="KW-1185">Reference proteome</keyword>
<dbReference type="RefSeq" id="WP_109230202.1">
    <property type="nucleotide sequence ID" value="NZ_PYHR01000002.1"/>
</dbReference>
<dbReference type="OrthoDB" id="9794455at2"/>
<accession>A0A2U1ZXX1</accession>
<dbReference type="Proteomes" id="UP000245166">
    <property type="component" value="Unassembled WGS sequence"/>
</dbReference>
<reference evidence="1 2" key="1">
    <citation type="submission" date="2018-03" db="EMBL/GenBank/DDBJ databases">
        <title>Genome assembly of novel Miniimonas species PCH200.</title>
        <authorList>
            <person name="Thakur V."/>
            <person name="Kumar V."/>
            <person name="Singh D."/>
        </authorList>
    </citation>
    <scope>NUCLEOTIDE SEQUENCE [LARGE SCALE GENOMIC DNA]</scope>
    <source>
        <strain evidence="1 2">PCH200</strain>
    </source>
</reference>
<gene>
    <name evidence="1" type="ORF">C8046_15375</name>
</gene>
<comment type="caution">
    <text evidence="1">The sequence shown here is derived from an EMBL/GenBank/DDBJ whole genome shotgun (WGS) entry which is preliminary data.</text>
</comment>
<proteinExistence type="predicted"/>
<sequence length="66" mass="6443">MTAAAPAATVLSGGTGLAAPKRLAQAAAEGRSGSTALGADLLLEVPVDTVQGTYRGTVTVSLFPTD</sequence>
<dbReference type="EMBL" id="PYHR01000002">
    <property type="protein sequence ID" value="PWD51821.1"/>
    <property type="molecule type" value="Genomic_DNA"/>
</dbReference>